<dbReference type="EMBL" id="SOAM01000001">
    <property type="protein sequence ID" value="TDS80349.1"/>
    <property type="molecule type" value="Genomic_DNA"/>
</dbReference>
<evidence type="ECO:0000256" key="4">
    <source>
        <dbReference type="ARBA" id="ARBA00023136"/>
    </source>
</evidence>
<dbReference type="GO" id="GO:0022857">
    <property type="term" value="F:transmembrane transporter activity"/>
    <property type="evidence" value="ECO:0007669"/>
    <property type="project" value="InterPro"/>
</dbReference>
<organism evidence="7 8">
    <name type="scientific">Amnibacterium kyonggiense</name>
    <dbReference type="NCBI Taxonomy" id="595671"/>
    <lineage>
        <taxon>Bacteria</taxon>
        <taxon>Bacillati</taxon>
        <taxon>Actinomycetota</taxon>
        <taxon>Actinomycetes</taxon>
        <taxon>Micrococcales</taxon>
        <taxon>Microbacteriaceae</taxon>
        <taxon>Amnibacterium</taxon>
    </lineage>
</organism>
<feature type="transmembrane region" description="Helical" evidence="5">
    <location>
        <begin position="77"/>
        <end position="96"/>
    </location>
</feature>
<dbReference type="PANTHER" id="PTHR23514:SF13">
    <property type="entry name" value="INNER MEMBRANE PROTEIN YBJJ"/>
    <property type="match status" value="1"/>
</dbReference>
<feature type="transmembrane region" description="Helical" evidence="5">
    <location>
        <begin position="302"/>
        <end position="322"/>
    </location>
</feature>
<evidence type="ECO:0000256" key="3">
    <source>
        <dbReference type="ARBA" id="ARBA00022989"/>
    </source>
</evidence>
<evidence type="ECO:0000256" key="2">
    <source>
        <dbReference type="ARBA" id="ARBA00022692"/>
    </source>
</evidence>
<dbReference type="Proteomes" id="UP000295344">
    <property type="component" value="Unassembled WGS sequence"/>
</dbReference>
<feature type="transmembrane region" description="Helical" evidence="5">
    <location>
        <begin position="276"/>
        <end position="296"/>
    </location>
</feature>
<name>A0A4R7FRR5_9MICO</name>
<feature type="domain" description="Major facilitator superfamily (MFS) profile" evidence="6">
    <location>
        <begin position="12"/>
        <end position="387"/>
    </location>
</feature>
<keyword evidence="8" id="KW-1185">Reference proteome</keyword>
<dbReference type="InterPro" id="IPR051788">
    <property type="entry name" value="MFS_Transporter"/>
</dbReference>
<dbReference type="InterPro" id="IPR020846">
    <property type="entry name" value="MFS_dom"/>
</dbReference>
<keyword evidence="4 5" id="KW-0472">Membrane</keyword>
<dbReference type="AlphaFoldDB" id="A0A4R7FRR5"/>
<dbReference type="Pfam" id="PF07690">
    <property type="entry name" value="MFS_1"/>
    <property type="match status" value="1"/>
</dbReference>
<feature type="transmembrane region" description="Helical" evidence="5">
    <location>
        <begin position="210"/>
        <end position="236"/>
    </location>
</feature>
<dbReference type="SUPFAM" id="SSF103473">
    <property type="entry name" value="MFS general substrate transporter"/>
    <property type="match status" value="1"/>
</dbReference>
<evidence type="ECO:0000313" key="7">
    <source>
        <dbReference type="EMBL" id="TDS80349.1"/>
    </source>
</evidence>
<feature type="transmembrane region" description="Helical" evidence="5">
    <location>
        <begin position="102"/>
        <end position="123"/>
    </location>
</feature>
<feature type="transmembrane region" description="Helical" evidence="5">
    <location>
        <begin position="166"/>
        <end position="189"/>
    </location>
</feature>
<dbReference type="InterPro" id="IPR036259">
    <property type="entry name" value="MFS_trans_sf"/>
</dbReference>
<evidence type="ECO:0000313" key="8">
    <source>
        <dbReference type="Proteomes" id="UP000295344"/>
    </source>
</evidence>
<feature type="transmembrane region" description="Helical" evidence="5">
    <location>
        <begin position="12"/>
        <end position="31"/>
    </location>
</feature>
<feature type="transmembrane region" description="Helical" evidence="5">
    <location>
        <begin position="242"/>
        <end position="264"/>
    </location>
</feature>
<feature type="transmembrane region" description="Helical" evidence="5">
    <location>
        <begin position="334"/>
        <end position="356"/>
    </location>
</feature>
<comment type="subcellular location">
    <subcellularLocation>
        <location evidence="1">Cell membrane</location>
        <topology evidence="1">Multi-pass membrane protein</topology>
    </subcellularLocation>
</comment>
<dbReference type="PROSITE" id="PS00216">
    <property type="entry name" value="SUGAR_TRANSPORT_1"/>
    <property type="match status" value="1"/>
</dbReference>
<comment type="caution">
    <text evidence="7">The sequence shown here is derived from an EMBL/GenBank/DDBJ whole genome shotgun (WGS) entry which is preliminary data.</text>
</comment>
<dbReference type="Gene3D" id="1.20.1250.20">
    <property type="entry name" value="MFS general substrate transporter like domains"/>
    <property type="match status" value="1"/>
</dbReference>
<gene>
    <name evidence="7" type="ORF">CLV52_0907</name>
</gene>
<feature type="transmembrane region" description="Helical" evidence="5">
    <location>
        <begin position="51"/>
        <end position="70"/>
    </location>
</feature>
<sequence>MSAVHSASQRRHLHLSSFLFLILGFHVGVWAVQLGSLSAALHLDPGELGTALSGAAAGGIVTLFLGGRIADRFGRRTVLLVGFGVTGLAFAALATARTFPEVLAAVILYGLAISFVDLGANAVGSDFESAYDTQALTGLQAGFSLGALLGALSSALVLAAGLDYRLVYLALGIVFTSTAIVCSRASLPVRRTTTTDAPREPVRSVRTSPAVLFAAVLLLICFFGDGALEGFVAVFLRQALDSGVLLSGVGIALFHLASFLGRTISSRAQARVPPRALMITAGLLAAVGMTAALLSTSTWGSIGGMLVVGFAISPVVPTALSLAGRSAPNHAGQAVAFTTAVGYTSFLISPIIVGTIATTAGLRAGLAVVVATALGIALLGLRWPRSDRPLSPQAGSAA</sequence>
<dbReference type="InterPro" id="IPR011701">
    <property type="entry name" value="MFS"/>
</dbReference>
<dbReference type="RefSeq" id="WP_281276047.1">
    <property type="nucleotide sequence ID" value="NZ_BAAARP010000001.1"/>
</dbReference>
<dbReference type="InterPro" id="IPR005829">
    <property type="entry name" value="Sugar_transporter_CS"/>
</dbReference>
<dbReference type="PROSITE" id="PS50850">
    <property type="entry name" value="MFS"/>
    <property type="match status" value="1"/>
</dbReference>
<reference evidence="7 8" key="1">
    <citation type="submission" date="2019-03" db="EMBL/GenBank/DDBJ databases">
        <title>Genomic Encyclopedia of Archaeal and Bacterial Type Strains, Phase II (KMG-II): from individual species to whole genera.</title>
        <authorList>
            <person name="Goeker M."/>
        </authorList>
    </citation>
    <scope>NUCLEOTIDE SEQUENCE [LARGE SCALE GENOMIC DNA]</scope>
    <source>
        <strain evidence="7 8">DSM 24782</strain>
    </source>
</reference>
<feature type="transmembrane region" description="Helical" evidence="5">
    <location>
        <begin position="135"/>
        <end position="160"/>
    </location>
</feature>
<protein>
    <submittedName>
        <fullName evidence="7">Putative MFS family arabinose efflux permease</fullName>
    </submittedName>
</protein>
<proteinExistence type="predicted"/>
<evidence type="ECO:0000256" key="1">
    <source>
        <dbReference type="ARBA" id="ARBA00004651"/>
    </source>
</evidence>
<feature type="transmembrane region" description="Helical" evidence="5">
    <location>
        <begin position="362"/>
        <end position="381"/>
    </location>
</feature>
<accession>A0A4R7FRR5</accession>
<dbReference type="PANTHER" id="PTHR23514">
    <property type="entry name" value="BYPASS OF STOP CODON PROTEIN 6"/>
    <property type="match status" value="1"/>
</dbReference>
<dbReference type="GO" id="GO:0005886">
    <property type="term" value="C:plasma membrane"/>
    <property type="evidence" value="ECO:0007669"/>
    <property type="project" value="UniProtKB-SubCell"/>
</dbReference>
<keyword evidence="2 5" id="KW-0812">Transmembrane</keyword>
<evidence type="ECO:0000256" key="5">
    <source>
        <dbReference type="SAM" id="Phobius"/>
    </source>
</evidence>
<evidence type="ECO:0000259" key="6">
    <source>
        <dbReference type="PROSITE" id="PS50850"/>
    </source>
</evidence>
<keyword evidence="3 5" id="KW-1133">Transmembrane helix</keyword>